<evidence type="ECO:0000313" key="3">
    <source>
        <dbReference type="Proteomes" id="UP000886757"/>
    </source>
</evidence>
<reference evidence="2" key="1">
    <citation type="submission" date="2020-10" db="EMBL/GenBank/DDBJ databases">
        <authorList>
            <person name="Gilroy R."/>
        </authorList>
    </citation>
    <scope>NUCLEOTIDE SEQUENCE</scope>
    <source>
        <strain evidence="2">ChiSjej4B22-8148</strain>
    </source>
</reference>
<dbReference type="Proteomes" id="UP000886757">
    <property type="component" value="Unassembled WGS sequence"/>
</dbReference>
<comment type="caution">
    <text evidence="2">The sequence shown here is derived from an EMBL/GenBank/DDBJ whole genome shotgun (WGS) entry which is preliminary data.</text>
</comment>
<sequence>MEVKFLNFIRGYVRIRFWGTSYDRFLNLCAFHKIILWDLVPSGEGYEAYLTKKDFRRLRGIVRKSHASVRITERHGLPFFVHKYRKRKFYVLGIAAAVLFMIWLSSRIWEISIDGNLSQTDDIIFEYLTEAGIVHGMKKSDVDCQELSSGIRDYFTEFSWVTAELKGTRLLIHVKEGILPGVEEESSEPADLIASEDGTVESIYVRSGVPAVKAGDTVKKGDLLVSGAIPIYEDSGEIRSYQYVAPDADLVIRTSVAYEDSFSLAYQQKNYTGKERIQHLLTLGALSFSLPGPGSSYENSDFLTETRQLKLFENFYLPVYIKKITEKEYYYSDNIYTKTQAEEIASVHFHEFMKNLEEKGVQIFENDVKINWNENFCIVSGTVWIGKNASVPRAIQETQEEELLNEHG</sequence>
<dbReference type="Pfam" id="PF06898">
    <property type="entry name" value="YqfD"/>
    <property type="match status" value="1"/>
</dbReference>
<keyword evidence="1" id="KW-0812">Transmembrane</keyword>
<name>A0A9D1D8U7_9FIRM</name>
<keyword evidence="1" id="KW-1133">Transmembrane helix</keyword>
<keyword evidence="1" id="KW-0472">Membrane</keyword>
<gene>
    <name evidence="2" type="ORF">IAB31_02420</name>
</gene>
<dbReference type="PIRSF" id="PIRSF029895">
    <property type="entry name" value="SpoIV"/>
    <property type="match status" value="1"/>
</dbReference>
<feature type="transmembrane region" description="Helical" evidence="1">
    <location>
        <begin position="89"/>
        <end position="109"/>
    </location>
</feature>
<organism evidence="2 3">
    <name type="scientific">Candidatus Choladousia intestinavium</name>
    <dbReference type="NCBI Taxonomy" id="2840727"/>
    <lineage>
        <taxon>Bacteria</taxon>
        <taxon>Bacillati</taxon>
        <taxon>Bacillota</taxon>
        <taxon>Clostridia</taxon>
        <taxon>Lachnospirales</taxon>
        <taxon>Lachnospiraceae</taxon>
        <taxon>Lachnospiraceae incertae sedis</taxon>
        <taxon>Candidatus Choladousia</taxon>
    </lineage>
</organism>
<evidence type="ECO:0000313" key="2">
    <source>
        <dbReference type="EMBL" id="HIR12762.1"/>
    </source>
</evidence>
<accession>A0A9D1D8U7</accession>
<dbReference type="AlphaFoldDB" id="A0A9D1D8U7"/>
<protein>
    <submittedName>
        <fullName evidence="2">Sporulation protein YqfD</fullName>
    </submittedName>
</protein>
<proteinExistence type="predicted"/>
<evidence type="ECO:0000256" key="1">
    <source>
        <dbReference type="SAM" id="Phobius"/>
    </source>
</evidence>
<reference evidence="2" key="2">
    <citation type="journal article" date="2021" name="PeerJ">
        <title>Extensive microbial diversity within the chicken gut microbiome revealed by metagenomics and culture.</title>
        <authorList>
            <person name="Gilroy R."/>
            <person name="Ravi A."/>
            <person name="Getino M."/>
            <person name="Pursley I."/>
            <person name="Horton D.L."/>
            <person name="Alikhan N.F."/>
            <person name="Baker D."/>
            <person name="Gharbi K."/>
            <person name="Hall N."/>
            <person name="Watson M."/>
            <person name="Adriaenssens E.M."/>
            <person name="Foster-Nyarko E."/>
            <person name="Jarju S."/>
            <person name="Secka A."/>
            <person name="Antonio M."/>
            <person name="Oren A."/>
            <person name="Chaudhuri R.R."/>
            <person name="La Ragione R."/>
            <person name="Hildebrand F."/>
            <person name="Pallen M.J."/>
        </authorList>
    </citation>
    <scope>NUCLEOTIDE SEQUENCE</scope>
    <source>
        <strain evidence="2">ChiSjej4B22-8148</strain>
    </source>
</reference>
<dbReference type="InterPro" id="IPR010690">
    <property type="entry name" value="YqfD"/>
</dbReference>
<dbReference type="EMBL" id="DVGK01000031">
    <property type="protein sequence ID" value="HIR12762.1"/>
    <property type="molecule type" value="Genomic_DNA"/>
</dbReference>